<dbReference type="InParanoid" id="A0A6P8J3Q4"/>
<dbReference type="OrthoDB" id="5966920at2759"/>
<accession>A0A6P8J3Q4</accession>
<dbReference type="InterPro" id="IPR016181">
    <property type="entry name" value="Acyl_CoA_acyltransferase"/>
</dbReference>
<organism evidence="1 2">
    <name type="scientific">Actinia tenebrosa</name>
    <name type="common">Australian red waratah sea anemone</name>
    <dbReference type="NCBI Taxonomy" id="6105"/>
    <lineage>
        <taxon>Eukaryota</taxon>
        <taxon>Metazoa</taxon>
        <taxon>Cnidaria</taxon>
        <taxon>Anthozoa</taxon>
        <taxon>Hexacorallia</taxon>
        <taxon>Actiniaria</taxon>
        <taxon>Actiniidae</taxon>
        <taxon>Actinia</taxon>
    </lineage>
</organism>
<dbReference type="AlphaFoldDB" id="A0A6P8J3Q4"/>
<evidence type="ECO:0000313" key="1">
    <source>
        <dbReference type="Proteomes" id="UP000515163"/>
    </source>
</evidence>
<gene>
    <name evidence="2" type="primary">LOC116306700</name>
</gene>
<dbReference type="GeneID" id="116306700"/>
<dbReference type="RefSeq" id="XP_031572648.1">
    <property type="nucleotide sequence ID" value="XM_031716788.1"/>
</dbReference>
<evidence type="ECO:0000313" key="2">
    <source>
        <dbReference type="RefSeq" id="XP_031572648.1"/>
    </source>
</evidence>
<protein>
    <submittedName>
        <fullName evidence="2">Uncharacterized protein LOC116306700</fullName>
    </submittedName>
</protein>
<dbReference type="Proteomes" id="UP000515163">
    <property type="component" value="Unplaced"/>
</dbReference>
<sequence>MLRGRGRAGIFRVLRNSREIDSARKLLYKVYVEELSWKFMPNNPSGIHVQQLASGEKMLCDHFDDEAVWIGTFKGQELAGVSRILTRENKFGKLDVELYESSKKPSTLFRLKEPCIEIQRIGSLKQRRRKHKFLAGILFFNLGFAKTRRSNVLVNSSLKYIRVSLENFGFECIDDKFFYGEENELPSSLYLLSFSKIDDAIKKLKDRVIQ</sequence>
<keyword evidence="1" id="KW-1185">Reference proteome</keyword>
<proteinExistence type="predicted"/>
<dbReference type="KEGG" id="aten:116306700"/>
<reference evidence="2" key="1">
    <citation type="submission" date="2025-08" db="UniProtKB">
        <authorList>
            <consortium name="RefSeq"/>
        </authorList>
    </citation>
    <scope>IDENTIFICATION</scope>
    <source>
        <tissue evidence="2">Tentacle</tissue>
    </source>
</reference>
<name>A0A6P8J3Q4_ACTTE</name>
<dbReference type="Gene3D" id="3.40.630.30">
    <property type="match status" value="1"/>
</dbReference>
<dbReference type="SUPFAM" id="SSF55729">
    <property type="entry name" value="Acyl-CoA N-acyltransferases (Nat)"/>
    <property type="match status" value="1"/>
</dbReference>